<dbReference type="PANTHER" id="PTHR30332:SF24">
    <property type="entry name" value="SECRETIN GSPD-RELATED"/>
    <property type="match status" value="1"/>
</dbReference>
<evidence type="ECO:0000259" key="7">
    <source>
        <dbReference type="Pfam" id="PF00263"/>
    </source>
</evidence>
<comment type="subcellular location">
    <subcellularLocation>
        <location evidence="1">Membrane</location>
    </subcellularLocation>
</comment>
<dbReference type="InterPro" id="IPR050810">
    <property type="entry name" value="Bact_Secretion_Sys_Channel"/>
</dbReference>
<evidence type="ECO:0000256" key="2">
    <source>
        <dbReference type="ARBA" id="ARBA00022729"/>
    </source>
</evidence>
<accession>A0A285TT76</accession>
<dbReference type="Proteomes" id="UP000219068">
    <property type="component" value="Unassembled WGS sequence"/>
</dbReference>
<evidence type="ECO:0000313" key="8">
    <source>
        <dbReference type="EMBL" id="SOC27054.1"/>
    </source>
</evidence>
<sequence>MQFVKTAATLASLLLFSACANSVMPKADDAVTEVAENSTDRLAEAKSPLPPMDTRRVRDNQGVWTTSVSYRSEHGAPLPPQFEGANGVTLIHASPLELFQIGTEVTKNTGIPVQFGADIFADETFTVKDESSSSKSSGADSTAIGPGIAVNSFEELINGPAIGNSSNNSNGLIKAVVGSRQKMKMDHVGKLSSFLDRVSAHFGVTWTYEGGEIRIFRFVTRTYSVEALPSDIEVRSTLDAGSETSSSGGDESGSNQSARSNIAVKIWDDMTASVESIVSNAGRVTASVSTSTITVTAPVDVIRRVQAYIDGQNARMSKQVAVSLQILNVTLSENEDYSLDIQGLFSGSSKYGFSFGNSAVATALQTGIPGLNFGIVNPDSNWSGSSSLIKALSERGRVSVVSTAAITTLNGIPAPVQVAKTRNFLERVEVTTGETDTTTSLTPGTVTTGFNLSLLPRVLDDNQTILLQFGINISELVGENDGFDEFSVNGMTIQLPNKNSRNFVQQTMIPNGRTLVLSGFEQVRNQANKSGAGNPDFMLLGGSRQATQSREVIVVIVTPVLLESRPAISTYY</sequence>
<proteinExistence type="inferred from homology"/>
<evidence type="ECO:0000256" key="6">
    <source>
        <dbReference type="SAM" id="SignalP"/>
    </source>
</evidence>
<dbReference type="InterPro" id="IPR013359">
    <property type="entry name" value="Pilus_4B_PilN"/>
</dbReference>
<evidence type="ECO:0000256" key="4">
    <source>
        <dbReference type="RuleBase" id="RU004003"/>
    </source>
</evidence>
<dbReference type="GO" id="GO:0009306">
    <property type="term" value="P:protein secretion"/>
    <property type="evidence" value="ECO:0007669"/>
    <property type="project" value="InterPro"/>
</dbReference>
<feature type="region of interest" description="Disordered" evidence="5">
    <location>
        <begin position="236"/>
        <end position="257"/>
    </location>
</feature>
<evidence type="ECO:0000256" key="5">
    <source>
        <dbReference type="SAM" id="MobiDB-lite"/>
    </source>
</evidence>
<feature type="chain" id="PRO_5013171254" evidence="6">
    <location>
        <begin position="21"/>
        <end position="572"/>
    </location>
</feature>
<protein>
    <submittedName>
        <fullName evidence="8">Type IVB pilus formation outer membrane protein, R64 PilN family</fullName>
    </submittedName>
</protein>
<dbReference type="NCBIfam" id="TIGR02520">
    <property type="entry name" value="pilus_B_mal_scr"/>
    <property type="match status" value="1"/>
</dbReference>
<feature type="signal peptide" evidence="6">
    <location>
        <begin position="1"/>
        <end position="20"/>
    </location>
</feature>
<dbReference type="InterPro" id="IPR004846">
    <property type="entry name" value="T2SS/T3SS_dom"/>
</dbReference>
<keyword evidence="2 6" id="KW-0732">Signal</keyword>
<dbReference type="AlphaFoldDB" id="A0A285TT76"/>
<evidence type="ECO:0000256" key="3">
    <source>
        <dbReference type="ARBA" id="ARBA00023136"/>
    </source>
</evidence>
<dbReference type="PROSITE" id="PS51257">
    <property type="entry name" value="PROKAR_LIPOPROTEIN"/>
    <property type="match status" value="1"/>
</dbReference>
<dbReference type="GO" id="GO:0016020">
    <property type="term" value="C:membrane"/>
    <property type="evidence" value="ECO:0007669"/>
    <property type="project" value="UniProtKB-SubCell"/>
</dbReference>
<feature type="domain" description="Type II/III secretion system secretin-like" evidence="7">
    <location>
        <begin position="391"/>
        <end position="562"/>
    </location>
</feature>
<reference evidence="8 9" key="1">
    <citation type="submission" date="2017-08" db="EMBL/GenBank/DDBJ databases">
        <authorList>
            <person name="de Groot N.N."/>
        </authorList>
    </citation>
    <scope>NUCLEOTIDE SEQUENCE [LARGE SCALE GENOMIC DNA]</scope>
    <source>
        <strain evidence="8 9">USBA 78</strain>
    </source>
</reference>
<evidence type="ECO:0000313" key="9">
    <source>
        <dbReference type="Proteomes" id="UP000219068"/>
    </source>
</evidence>
<dbReference type="PANTHER" id="PTHR30332">
    <property type="entry name" value="PROBABLE GENERAL SECRETION PATHWAY PROTEIN D"/>
    <property type="match status" value="1"/>
</dbReference>
<dbReference type="Pfam" id="PF00263">
    <property type="entry name" value="Secretin"/>
    <property type="match status" value="1"/>
</dbReference>
<name>A0A285TT76_9PROT</name>
<dbReference type="RefSeq" id="WP_097052817.1">
    <property type="nucleotide sequence ID" value="NZ_OBMM01000005.1"/>
</dbReference>
<comment type="similarity">
    <text evidence="4">Belongs to the bacterial secretin family.</text>
</comment>
<keyword evidence="3" id="KW-0472">Membrane</keyword>
<gene>
    <name evidence="8" type="ORF">SAMN05428964_105261</name>
</gene>
<feature type="compositionally biased region" description="Low complexity" evidence="5">
    <location>
        <begin position="241"/>
        <end position="254"/>
    </location>
</feature>
<organism evidence="8 9">
    <name type="scientific">Thalassospira xiamenensis</name>
    <dbReference type="NCBI Taxonomy" id="220697"/>
    <lineage>
        <taxon>Bacteria</taxon>
        <taxon>Pseudomonadati</taxon>
        <taxon>Pseudomonadota</taxon>
        <taxon>Alphaproteobacteria</taxon>
        <taxon>Rhodospirillales</taxon>
        <taxon>Thalassospiraceae</taxon>
        <taxon>Thalassospira</taxon>
    </lineage>
</organism>
<evidence type="ECO:0000256" key="1">
    <source>
        <dbReference type="ARBA" id="ARBA00004370"/>
    </source>
</evidence>
<dbReference type="EMBL" id="OBMM01000005">
    <property type="protein sequence ID" value="SOC27054.1"/>
    <property type="molecule type" value="Genomic_DNA"/>
</dbReference>